<evidence type="ECO:0000256" key="3">
    <source>
        <dbReference type="ARBA" id="ARBA00022574"/>
    </source>
</evidence>
<sequence>MGVIFRARQRTLKRIVALKVILAGRLACDADVKRFRREARAAGRLKHPNIVPIHEVGEHEGHHYFTMDLVEGRSLADLVREETLAPRHAAEIVAKVAEAVEYAHQNGTLHRDLKPANILIDGNGEPHITDFGLAKLVEVDDADDLHELTKSGQVLGTPSYMSPEQACGKSAIIGPASDIYSLGAILYSSIAGRAPFVSESTVDTLMQVIKKEPVPPRDLNPSVPRDIDTICLKCLNKEPHRRYGTAKLLADDLHRFLQGLSVLARPVGPFERGLRWCKRNKLSATLLTAIAVSLAAGSAVSTYYAIEAGRRAEAEADAKAKQVQLTQIAEARRRKAERLAVENEKLARAEQTANETLRTLNSRLTLEKATKMLREGKVSEGLLVLANALEYADTDFSDLVSSNLALWESASHSLENEHTFGRPILSIARTQNDNRVSILLGTDNTGVEEVRFWDLGSDRAVGEPIAVSTLVKDDRNTEILQRIAKVGKLMGGAKIGPIFAVTAATLSPGAETLYLATRAGTVLQYDIANRSLIGNPIKLQLIVDRQTSHTIDLLELSADGKVLLAASRQNRIARLFSADSLDPIGESMTTRGWISCAAFHPSNSTVTLGIGGGEGFTRRGEVHCYSTRTGLPDGNRIEHPGRALALAFDSEGSLLAVGGSDGSVVLWDFDERLPTGVRFVHNAPVNQAVFGPLRGMLLSSDSEGQVQLNDPVSGRALGTLPQRKPITSASFTNSGTQILIGDSDGALQLWRLGQQWPVDLEWQSPGPVASIIANDEGTRINAAWHGTTALAGGLAAWDTVSNDQIGEVQELGAPNSRVTVSADLTHAATWAPLGTKGVDGRNLAINLRNLSTGDSQRIMLPHVAQRPSTTQGTLSSLRTVAFARFSPDSNTLMIVAKPIAGRKGLIWLYDLRTGTFSNQTPMQFADASNPRALHFDLSYPLVGFDSLSQHLFCGDLHSVKVWRVDDGETAFIGPQADGPIRDVALVSSGELIAIAAGSKVSIHPVGASHIGQGTALFEFSHANTVRHIAFAPSGELLATASDDRLVRFWDTDTGVEFGTDLSHVGPITGMEFNHQGSMLAVVCDRVLHLWDVNTGQPIGPPIDHAGSVQLTRFTVDGSRLITVDSLNSLRMWTMTDGSTRSPDEWRSRIRNRAYVGSVEKSSDPAP</sequence>
<keyword evidence="8" id="KW-0067">ATP-binding</keyword>
<dbReference type="Gene3D" id="1.10.510.10">
    <property type="entry name" value="Transferase(Phosphotransferase) domain 1"/>
    <property type="match status" value="1"/>
</dbReference>
<dbReference type="GO" id="GO:0004674">
    <property type="term" value="F:protein serine/threonine kinase activity"/>
    <property type="evidence" value="ECO:0007669"/>
    <property type="project" value="UniProtKB-KW"/>
</dbReference>
<dbReference type="SMART" id="SM00320">
    <property type="entry name" value="WD40"/>
    <property type="match status" value="7"/>
</dbReference>
<name>A0A9X2F6V5_9BACT</name>
<dbReference type="PROSITE" id="PS50082">
    <property type="entry name" value="WD_REPEATS_2"/>
    <property type="match status" value="2"/>
</dbReference>
<dbReference type="Pfam" id="PF00069">
    <property type="entry name" value="Pkinase"/>
    <property type="match status" value="1"/>
</dbReference>
<keyword evidence="5" id="KW-0677">Repeat</keyword>
<evidence type="ECO:0000256" key="6">
    <source>
        <dbReference type="ARBA" id="ARBA00022741"/>
    </source>
</evidence>
<accession>A0A9X2F6V5</accession>
<dbReference type="PROSITE" id="PS50011">
    <property type="entry name" value="PROTEIN_KINASE_DOM"/>
    <property type="match status" value="1"/>
</dbReference>
<feature type="coiled-coil region" evidence="10">
    <location>
        <begin position="332"/>
        <end position="359"/>
    </location>
</feature>
<keyword evidence="10" id="KW-0175">Coiled coil</keyword>
<dbReference type="InterPro" id="IPR000719">
    <property type="entry name" value="Prot_kinase_dom"/>
</dbReference>
<comment type="caution">
    <text evidence="12">The sequence shown here is derived from an EMBL/GenBank/DDBJ whole genome shotgun (WGS) entry which is preliminary data.</text>
</comment>
<evidence type="ECO:0000256" key="4">
    <source>
        <dbReference type="ARBA" id="ARBA00022679"/>
    </source>
</evidence>
<dbReference type="GO" id="GO:0005524">
    <property type="term" value="F:ATP binding"/>
    <property type="evidence" value="ECO:0007669"/>
    <property type="project" value="UniProtKB-KW"/>
</dbReference>
<dbReference type="InterPro" id="IPR011044">
    <property type="entry name" value="Quino_amine_DH_bsu"/>
</dbReference>
<dbReference type="SUPFAM" id="SSF50969">
    <property type="entry name" value="YVTN repeat-like/Quinoprotein amine dehydrogenase"/>
    <property type="match status" value="1"/>
</dbReference>
<evidence type="ECO:0000313" key="12">
    <source>
        <dbReference type="EMBL" id="MCO6042713.1"/>
    </source>
</evidence>
<dbReference type="PROSITE" id="PS00678">
    <property type="entry name" value="WD_REPEATS_1"/>
    <property type="match status" value="1"/>
</dbReference>
<evidence type="ECO:0000256" key="2">
    <source>
        <dbReference type="ARBA" id="ARBA00022527"/>
    </source>
</evidence>
<keyword evidence="2" id="KW-0723">Serine/threonine-protein kinase</keyword>
<reference evidence="12" key="1">
    <citation type="submission" date="2022-06" db="EMBL/GenBank/DDBJ databases">
        <title>Aeoliella straminimaris, a novel planctomycete from sediments.</title>
        <authorList>
            <person name="Vitorino I.R."/>
            <person name="Lage O.M."/>
        </authorList>
    </citation>
    <scope>NUCLEOTIDE SEQUENCE</scope>
    <source>
        <strain evidence="12">ICT_H6.2</strain>
    </source>
</reference>
<dbReference type="Gene3D" id="3.30.200.20">
    <property type="entry name" value="Phosphorylase Kinase, domain 1"/>
    <property type="match status" value="1"/>
</dbReference>
<feature type="repeat" description="WD" evidence="9">
    <location>
        <begin position="1018"/>
        <end position="1059"/>
    </location>
</feature>
<dbReference type="PANTHER" id="PTHR43289">
    <property type="entry name" value="MITOGEN-ACTIVATED PROTEIN KINASE KINASE KINASE 20-RELATED"/>
    <property type="match status" value="1"/>
</dbReference>
<keyword evidence="13" id="KW-1185">Reference proteome</keyword>
<dbReference type="InterPro" id="IPR015943">
    <property type="entry name" value="WD40/YVTN_repeat-like_dom_sf"/>
</dbReference>
<evidence type="ECO:0000256" key="7">
    <source>
        <dbReference type="ARBA" id="ARBA00022777"/>
    </source>
</evidence>
<keyword evidence="4" id="KW-0808">Transferase</keyword>
<dbReference type="EMBL" id="JAMXLR010000006">
    <property type="protein sequence ID" value="MCO6042713.1"/>
    <property type="molecule type" value="Genomic_DNA"/>
</dbReference>
<evidence type="ECO:0000256" key="8">
    <source>
        <dbReference type="ARBA" id="ARBA00022840"/>
    </source>
</evidence>
<organism evidence="12 13">
    <name type="scientific">Aeoliella straminimaris</name>
    <dbReference type="NCBI Taxonomy" id="2954799"/>
    <lineage>
        <taxon>Bacteria</taxon>
        <taxon>Pseudomonadati</taxon>
        <taxon>Planctomycetota</taxon>
        <taxon>Planctomycetia</taxon>
        <taxon>Pirellulales</taxon>
        <taxon>Lacipirellulaceae</taxon>
        <taxon>Aeoliella</taxon>
    </lineage>
</organism>
<dbReference type="Gene3D" id="2.130.10.10">
    <property type="entry name" value="YVTN repeat-like/Quinoprotein amine dehydrogenase"/>
    <property type="match status" value="3"/>
</dbReference>
<evidence type="ECO:0000256" key="10">
    <source>
        <dbReference type="SAM" id="Coils"/>
    </source>
</evidence>
<dbReference type="InterPro" id="IPR019775">
    <property type="entry name" value="WD40_repeat_CS"/>
</dbReference>
<dbReference type="EC" id="2.7.11.1" evidence="1"/>
<dbReference type="FunFam" id="1.10.510.10:FF:000021">
    <property type="entry name" value="Serine/threonine protein kinase"/>
    <property type="match status" value="1"/>
</dbReference>
<evidence type="ECO:0000256" key="1">
    <source>
        <dbReference type="ARBA" id="ARBA00012513"/>
    </source>
</evidence>
<protein>
    <recommendedName>
        <fullName evidence="1">non-specific serine/threonine protein kinase</fullName>
        <ecNumber evidence="1">2.7.11.1</ecNumber>
    </recommendedName>
</protein>
<feature type="domain" description="Protein kinase" evidence="11">
    <location>
        <begin position="1"/>
        <end position="257"/>
    </location>
</feature>
<keyword evidence="6" id="KW-0547">Nucleotide-binding</keyword>
<evidence type="ECO:0000256" key="5">
    <source>
        <dbReference type="ARBA" id="ARBA00022737"/>
    </source>
</evidence>
<proteinExistence type="predicted"/>
<evidence type="ECO:0000256" key="9">
    <source>
        <dbReference type="PROSITE-ProRule" id="PRU00221"/>
    </source>
</evidence>
<dbReference type="InterPro" id="IPR011009">
    <property type="entry name" value="Kinase-like_dom_sf"/>
</dbReference>
<dbReference type="SUPFAM" id="SSF50978">
    <property type="entry name" value="WD40 repeat-like"/>
    <property type="match status" value="2"/>
</dbReference>
<dbReference type="SUPFAM" id="SSF56112">
    <property type="entry name" value="Protein kinase-like (PK-like)"/>
    <property type="match status" value="1"/>
</dbReference>
<dbReference type="PROSITE" id="PS50294">
    <property type="entry name" value="WD_REPEATS_REGION"/>
    <property type="match status" value="2"/>
</dbReference>
<dbReference type="Pfam" id="PF00400">
    <property type="entry name" value="WD40"/>
    <property type="match status" value="3"/>
</dbReference>
<dbReference type="CDD" id="cd14014">
    <property type="entry name" value="STKc_PknB_like"/>
    <property type="match status" value="1"/>
</dbReference>
<feature type="repeat" description="WD" evidence="9">
    <location>
        <begin position="636"/>
        <end position="670"/>
    </location>
</feature>
<dbReference type="PANTHER" id="PTHR43289:SF6">
    <property type="entry name" value="SERINE_THREONINE-PROTEIN KINASE NEKL-3"/>
    <property type="match status" value="1"/>
</dbReference>
<dbReference type="Proteomes" id="UP001155241">
    <property type="component" value="Unassembled WGS sequence"/>
</dbReference>
<keyword evidence="7 12" id="KW-0418">Kinase</keyword>
<dbReference type="InterPro" id="IPR001680">
    <property type="entry name" value="WD40_rpt"/>
</dbReference>
<dbReference type="RefSeq" id="WP_252850835.1">
    <property type="nucleotide sequence ID" value="NZ_JAMXLR010000006.1"/>
</dbReference>
<evidence type="ECO:0000313" key="13">
    <source>
        <dbReference type="Proteomes" id="UP001155241"/>
    </source>
</evidence>
<dbReference type="SMART" id="SM00220">
    <property type="entry name" value="S_TKc"/>
    <property type="match status" value="1"/>
</dbReference>
<keyword evidence="3 9" id="KW-0853">WD repeat</keyword>
<evidence type="ECO:0000259" key="11">
    <source>
        <dbReference type="PROSITE" id="PS50011"/>
    </source>
</evidence>
<gene>
    <name evidence="12" type="ORF">NG895_02225</name>
</gene>
<dbReference type="InterPro" id="IPR036322">
    <property type="entry name" value="WD40_repeat_dom_sf"/>
</dbReference>
<dbReference type="AlphaFoldDB" id="A0A9X2F6V5"/>